<dbReference type="EMBL" id="SKBN01000364">
    <property type="protein sequence ID" value="TGJ78655.1"/>
    <property type="molecule type" value="Genomic_DNA"/>
</dbReference>
<feature type="transmembrane region" description="Helical" evidence="3">
    <location>
        <begin position="263"/>
        <end position="287"/>
    </location>
</feature>
<feature type="transmembrane region" description="Helical" evidence="3">
    <location>
        <begin position="121"/>
        <end position="143"/>
    </location>
</feature>
<dbReference type="PANTHER" id="PTHR11360:SF252">
    <property type="entry name" value="MAJOR FACILITATOR SUPERFAMILY (MFS) PROFILE DOMAIN-CONTAINING PROTEIN-RELATED"/>
    <property type="match status" value="1"/>
</dbReference>
<feature type="transmembrane region" description="Helical" evidence="3">
    <location>
        <begin position="188"/>
        <end position="210"/>
    </location>
</feature>
<feature type="transmembrane region" description="Helical" evidence="3">
    <location>
        <begin position="150"/>
        <end position="168"/>
    </location>
</feature>
<feature type="transmembrane region" description="Helical" evidence="3">
    <location>
        <begin position="329"/>
        <end position="348"/>
    </location>
</feature>
<feature type="transmembrane region" description="Helical" evidence="3">
    <location>
        <begin position="354"/>
        <end position="375"/>
    </location>
</feature>
<dbReference type="Gene3D" id="1.20.1250.20">
    <property type="entry name" value="MFS general substrate transporter like domains"/>
    <property type="match status" value="2"/>
</dbReference>
<organism evidence="4 5">
    <name type="scientific">Xylaria hypoxylon</name>
    <dbReference type="NCBI Taxonomy" id="37992"/>
    <lineage>
        <taxon>Eukaryota</taxon>
        <taxon>Fungi</taxon>
        <taxon>Dikarya</taxon>
        <taxon>Ascomycota</taxon>
        <taxon>Pezizomycotina</taxon>
        <taxon>Sordariomycetes</taxon>
        <taxon>Xylariomycetidae</taxon>
        <taxon>Xylariales</taxon>
        <taxon>Xylariaceae</taxon>
        <taxon>Xylaria</taxon>
    </lineage>
</organism>
<sequence length="407" mass="43917">MSTNTDAEKHAQAQVPYAAATELSIMADEVDSPSSGDVQADVGRTYGVHDYLKVVGLFFVYFITLGQVASFSTYQDYYEVTLLPTYSASAISWIGTSQVFLLGIVGLLSGAMHDRGYLHEALFPGFVLLILGLLLLSFSYLYWHILLSQGFLIGIGGALFYIPAISIVSNNFAPHPALPLGIAAGGSAAGGIIFPIVFQKLLPIIGFAWVNRVFTLLRKRAGLWKFFSRRPKDESIVESSIEVPDRQKSEKLSMLFSTFNGRAYQFLCVGVFFALLGYWVPLFYLVPFASRSLGTSPTYASYLQSILNAASLFGRILPAAVGHKLGAANILLVGATTLSILVFAWIGIGSVAGVTVWVVFLGFTTGSVITIPNAVASRLSQPSNTGLRIGNMWAVAIWGVSYSVDSV</sequence>
<proteinExistence type="inferred from homology"/>
<dbReference type="InterPro" id="IPR011701">
    <property type="entry name" value="MFS"/>
</dbReference>
<protein>
    <recommendedName>
        <fullName evidence="6">Major facilitator superfamily (MFS) profile domain-containing protein</fullName>
    </recommendedName>
</protein>
<dbReference type="PANTHER" id="PTHR11360">
    <property type="entry name" value="MONOCARBOXYLATE TRANSPORTER"/>
    <property type="match status" value="1"/>
</dbReference>
<dbReference type="InterPro" id="IPR036259">
    <property type="entry name" value="MFS_trans_sf"/>
</dbReference>
<dbReference type="Pfam" id="PF07690">
    <property type="entry name" value="MFS_1"/>
    <property type="match status" value="1"/>
</dbReference>
<dbReference type="GO" id="GO:0022857">
    <property type="term" value="F:transmembrane transporter activity"/>
    <property type="evidence" value="ECO:0007669"/>
    <property type="project" value="InterPro"/>
</dbReference>
<evidence type="ECO:0008006" key="6">
    <source>
        <dbReference type="Google" id="ProtNLM"/>
    </source>
</evidence>
<comment type="subcellular location">
    <subcellularLocation>
        <location evidence="1">Membrane</location>
        <topology evidence="1">Multi-pass membrane protein</topology>
    </subcellularLocation>
</comment>
<feature type="transmembrane region" description="Helical" evidence="3">
    <location>
        <begin position="299"/>
        <end position="317"/>
    </location>
</feature>
<feature type="transmembrane region" description="Helical" evidence="3">
    <location>
        <begin position="86"/>
        <end position="109"/>
    </location>
</feature>
<gene>
    <name evidence="4" type="ORF">E0Z10_g10109</name>
</gene>
<dbReference type="Proteomes" id="UP000297716">
    <property type="component" value="Unassembled WGS sequence"/>
</dbReference>
<keyword evidence="3" id="KW-1133">Transmembrane helix</keyword>
<evidence type="ECO:0000256" key="2">
    <source>
        <dbReference type="ARBA" id="ARBA00006727"/>
    </source>
</evidence>
<dbReference type="GO" id="GO:0016020">
    <property type="term" value="C:membrane"/>
    <property type="evidence" value="ECO:0007669"/>
    <property type="project" value="UniProtKB-SubCell"/>
</dbReference>
<dbReference type="InterPro" id="IPR050327">
    <property type="entry name" value="Proton-linked_MCT"/>
</dbReference>
<dbReference type="OrthoDB" id="6509908at2759"/>
<keyword evidence="3" id="KW-0472">Membrane</keyword>
<evidence type="ECO:0000313" key="5">
    <source>
        <dbReference type="Proteomes" id="UP000297716"/>
    </source>
</evidence>
<comment type="caution">
    <text evidence="4">The sequence shown here is derived from an EMBL/GenBank/DDBJ whole genome shotgun (WGS) entry which is preliminary data.</text>
</comment>
<evidence type="ECO:0000313" key="4">
    <source>
        <dbReference type="EMBL" id="TGJ78655.1"/>
    </source>
</evidence>
<evidence type="ECO:0000256" key="3">
    <source>
        <dbReference type="SAM" id="Phobius"/>
    </source>
</evidence>
<reference evidence="4 5" key="1">
    <citation type="submission" date="2019-03" db="EMBL/GenBank/DDBJ databases">
        <title>Draft genome sequence of Xylaria hypoxylon DSM 108379, a ubiquitous saprotrophic-parasitic fungi on hardwood.</title>
        <authorList>
            <person name="Buettner E."/>
            <person name="Leonhardt S."/>
            <person name="Gebauer A.M."/>
            <person name="Liers C."/>
            <person name="Hofrichter M."/>
            <person name="Kellner H."/>
        </authorList>
    </citation>
    <scope>NUCLEOTIDE SEQUENCE [LARGE SCALE GENOMIC DNA]</scope>
    <source>
        <strain evidence="4 5">DSM 108379</strain>
    </source>
</reference>
<accession>A0A4Z0YHC9</accession>
<dbReference type="AlphaFoldDB" id="A0A4Z0YHC9"/>
<feature type="transmembrane region" description="Helical" evidence="3">
    <location>
        <begin position="54"/>
        <end position="74"/>
    </location>
</feature>
<evidence type="ECO:0000256" key="1">
    <source>
        <dbReference type="ARBA" id="ARBA00004141"/>
    </source>
</evidence>
<keyword evidence="3" id="KW-0812">Transmembrane</keyword>
<comment type="similarity">
    <text evidence="2">Belongs to the major facilitator superfamily. Monocarboxylate porter (TC 2.A.1.13) family.</text>
</comment>
<dbReference type="SUPFAM" id="SSF103473">
    <property type="entry name" value="MFS general substrate transporter"/>
    <property type="match status" value="1"/>
</dbReference>
<name>A0A4Z0YHC9_9PEZI</name>
<keyword evidence="5" id="KW-1185">Reference proteome</keyword>